<organism evidence="3 4">
    <name type="scientific">Clostridium ganghwense</name>
    <dbReference type="NCBI Taxonomy" id="312089"/>
    <lineage>
        <taxon>Bacteria</taxon>
        <taxon>Bacillati</taxon>
        <taxon>Bacillota</taxon>
        <taxon>Clostridia</taxon>
        <taxon>Eubacteriales</taxon>
        <taxon>Clostridiaceae</taxon>
        <taxon>Clostridium</taxon>
    </lineage>
</organism>
<proteinExistence type="inferred from homology"/>
<protein>
    <recommendedName>
        <fullName evidence="2">Ribosome-binding factor A</fullName>
    </recommendedName>
</protein>
<keyword evidence="2" id="KW-0963">Cytoplasm</keyword>
<evidence type="ECO:0000256" key="1">
    <source>
        <dbReference type="ARBA" id="ARBA00022517"/>
    </source>
</evidence>
<dbReference type="PANTHER" id="PTHR33515:SF1">
    <property type="entry name" value="RIBOSOME-BINDING FACTOR A, CHLOROPLASTIC-RELATED"/>
    <property type="match status" value="1"/>
</dbReference>
<dbReference type="InterPro" id="IPR023799">
    <property type="entry name" value="RbfA_dom_sf"/>
</dbReference>
<dbReference type="InterPro" id="IPR015946">
    <property type="entry name" value="KH_dom-like_a/b"/>
</dbReference>
<evidence type="ECO:0000313" key="4">
    <source>
        <dbReference type="Proteomes" id="UP001079657"/>
    </source>
</evidence>
<comment type="caution">
    <text evidence="3">The sequence shown here is derived from an EMBL/GenBank/DDBJ whole genome shotgun (WGS) entry which is preliminary data.</text>
</comment>
<reference evidence="3" key="1">
    <citation type="submission" date="2022-12" db="EMBL/GenBank/DDBJ databases">
        <authorList>
            <person name="Wang J."/>
        </authorList>
    </citation>
    <scope>NUCLEOTIDE SEQUENCE</scope>
    <source>
        <strain evidence="3">HY-42-06</strain>
    </source>
</reference>
<dbReference type="PANTHER" id="PTHR33515">
    <property type="entry name" value="RIBOSOME-BINDING FACTOR A, CHLOROPLASTIC-RELATED"/>
    <property type="match status" value="1"/>
</dbReference>
<dbReference type="Gene3D" id="3.30.300.20">
    <property type="match status" value="1"/>
</dbReference>
<dbReference type="RefSeq" id="WP_268051522.1">
    <property type="nucleotide sequence ID" value="NZ_JAPQES010000007.1"/>
</dbReference>
<dbReference type="Pfam" id="PF02033">
    <property type="entry name" value="RBFA"/>
    <property type="match status" value="1"/>
</dbReference>
<keyword evidence="4" id="KW-1185">Reference proteome</keyword>
<evidence type="ECO:0000256" key="2">
    <source>
        <dbReference type="HAMAP-Rule" id="MF_00003"/>
    </source>
</evidence>
<sequence length="121" mass="13928">MAKYRLGRINEEIKKELSNIIRDEISDPRLTAMVSVTKVDVTNDLRYAKVFVSIFGNEDSEKQSFEALKSSVGFMRREIGHRVKLRYTPELILELDNSIEHGMHINDLLANLKGNNYDADK</sequence>
<dbReference type="Proteomes" id="UP001079657">
    <property type="component" value="Unassembled WGS sequence"/>
</dbReference>
<gene>
    <name evidence="2 3" type="primary">rbfA</name>
    <name evidence="3" type="ORF">OXH55_17960</name>
</gene>
<accession>A0ABT4CTW6</accession>
<comment type="subunit">
    <text evidence="2">Monomer. Binds 30S ribosomal subunits, but not 50S ribosomal subunits or 70S ribosomes.</text>
</comment>
<dbReference type="NCBIfam" id="TIGR00082">
    <property type="entry name" value="rbfA"/>
    <property type="match status" value="1"/>
</dbReference>
<comment type="function">
    <text evidence="2">One of several proteins that assist in the late maturation steps of the functional core of the 30S ribosomal subunit. Associates with free 30S ribosomal subunits (but not with 30S subunits that are part of 70S ribosomes or polysomes). Required for efficient processing of 16S rRNA. May interact with the 5'-terminal helix region of 16S rRNA.</text>
</comment>
<dbReference type="EMBL" id="JAPQES010000007">
    <property type="protein sequence ID" value="MCY6372518.1"/>
    <property type="molecule type" value="Genomic_DNA"/>
</dbReference>
<evidence type="ECO:0000313" key="3">
    <source>
        <dbReference type="EMBL" id="MCY6372518.1"/>
    </source>
</evidence>
<dbReference type="SUPFAM" id="SSF89919">
    <property type="entry name" value="Ribosome-binding factor A, RbfA"/>
    <property type="match status" value="1"/>
</dbReference>
<name>A0ABT4CTW6_9CLOT</name>
<comment type="similarity">
    <text evidence="2">Belongs to the RbfA family.</text>
</comment>
<comment type="subcellular location">
    <subcellularLocation>
        <location evidence="2">Cytoplasm</location>
    </subcellularLocation>
</comment>
<keyword evidence="1 2" id="KW-0690">Ribosome biogenesis</keyword>
<dbReference type="HAMAP" id="MF_00003">
    <property type="entry name" value="RbfA"/>
    <property type="match status" value="1"/>
</dbReference>
<dbReference type="InterPro" id="IPR000238">
    <property type="entry name" value="RbfA"/>
</dbReference>